<feature type="transmembrane region" description="Helical" evidence="8">
    <location>
        <begin position="130"/>
        <end position="154"/>
    </location>
</feature>
<dbReference type="Proteomes" id="UP000825434">
    <property type="component" value="Chromosome 7"/>
</dbReference>
<name>A0ABX8IA72_9ASCO</name>
<feature type="transmembrane region" description="Helical" evidence="8">
    <location>
        <begin position="284"/>
        <end position="306"/>
    </location>
</feature>
<dbReference type="PROSITE" id="PS50850">
    <property type="entry name" value="MFS"/>
    <property type="match status" value="1"/>
</dbReference>
<keyword evidence="3 7" id="KW-0813">Transport</keyword>
<organism evidence="10 11">
    <name type="scientific">Candidozyma haemuli</name>
    <dbReference type="NCBI Taxonomy" id="45357"/>
    <lineage>
        <taxon>Eukaryota</taxon>
        <taxon>Fungi</taxon>
        <taxon>Dikarya</taxon>
        <taxon>Ascomycota</taxon>
        <taxon>Saccharomycotina</taxon>
        <taxon>Pichiomycetes</taxon>
        <taxon>Metschnikowiaceae</taxon>
        <taxon>Candidozyma</taxon>
    </lineage>
</organism>
<sequence length="511" mass="56243">MASFSSINISNHGENSTLNLDRVPRLMPRSQKVLLPMTCAAAAINSITMGYDTMMMSSLIAVPQFTEYFNLNPTTNGLMNASVWMGSIISCLLMQYMADHLGRRRTILVASLFSFVGVALQTASTDNMGMFIFARVVLGFCTQLTGAASPLMVAEVAPKKIRGFMVGMYFTCFNAGAIIASGITFRTEDIHGTWAWRLPSLLQAIPSALSIFLLIFVPESPRWMISKGRYDYATEVLGISNNLTKSQADVMVQEIQSTIEEEKQDTKGAWPTLLRPSRPDQKRLIMIVSLALISELGGSSVGSYYLTVILRQAGITGTKKLLEINLISSCWNFVCAVCGAYSFDYLGRRKQAIGSLTGMIITFALLGGFVKMFGQSTNTKGQYATIFLMFLFNGFYNFCVTPLNCLYPSELFPMKTRAAGTTIFKFCNCAAGLLGTFILPIAMDNVEWKFYIINAGYDVLFLIIVILFWVETKGLSLEVIGKNLGEAPPLVLSDGSDSVSEVHEIHTSKKQ</sequence>
<dbReference type="Pfam" id="PF00083">
    <property type="entry name" value="Sugar_tr"/>
    <property type="match status" value="1"/>
</dbReference>
<evidence type="ECO:0000313" key="10">
    <source>
        <dbReference type="EMBL" id="QWU90165.1"/>
    </source>
</evidence>
<comment type="subcellular location">
    <subcellularLocation>
        <location evidence="1">Membrane</location>
        <topology evidence="1">Multi-pass membrane protein</topology>
    </subcellularLocation>
</comment>
<evidence type="ECO:0000256" key="4">
    <source>
        <dbReference type="ARBA" id="ARBA00022692"/>
    </source>
</evidence>
<dbReference type="InterPro" id="IPR003663">
    <property type="entry name" value="Sugar/inositol_transpt"/>
</dbReference>
<dbReference type="PANTHER" id="PTHR48022">
    <property type="entry name" value="PLASTIDIC GLUCOSE TRANSPORTER 4"/>
    <property type="match status" value="1"/>
</dbReference>
<evidence type="ECO:0000256" key="1">
    <source>
        <dbReference type="ARBA" id="ARBA00004141"/>
    </source>
</evidence>
<proteinExistence type="inferred from homology"/>
<feature type="transmembrane region" description="Helical" evidence="8">
    <location>
        <begin position="353"/>
        <end position="374"/>
    </location>
</feature>
<dbReference type="InterPro" id="IPR020846">
    <property type="entry name" value="MFS_dom"/>
</dbReference>
<evidence type="ECO:0000256" key="2">
    <source>
        <dbReference type="ARBA" id="ARBA00010992"/>
    </source>
</evidence>
<feature type="transmembrane region" description="Helical" evidence="8">
    <location>
        <begin position="166"/>
        <end position="185"/>
    </location>
</feature>
<dbReference type="InterPro" id="IPR050360">
    <property type="entry name" value="MFS_Sugar_Transporters"/>
</dbReference>
<evidence type="ECO:0000259" key="9">
    <source>
        <dbReference type="PROSITE" id="PS50850"/>
    </source>
</evidence>
<keyword evidence="11" id="KW-1185">Reference proteome</keyword>
<evidence type="ECO:0000256" key="8">
    <source>
        <dbReference type="SAM" id="Phobius"/>
    </source>
</evidence>
<keyword evidence="6 8" id="KW-0472">Membrane</keyword>
<feature type="transmembrane region" description="Helical" evidence="8">
    <location>
        <begin position="197"/>
        <end position="217"/>
    </location>
</feature>
<feature type="transmembrane region" description="Helical" evidence="8">
    <location>
        <begin position="386"/>
        <end position="407"/>
    </location>
</feature>
<feature type="domain" description="Major facilitator superfamily (MFS) profile" evidence="9">
    <location>
        <begin position="38"/>
        <end position="473"/>
    </location>
</feature>
<keyword evidence="4 8" id="KW-0812">Transmembrane</keyword>
<gene>
    <name evidence="10" type="ORF">CA3LBN_004526</name>
</gene>
<feature type="transmembrane region" description="Helical" evidence="8">
    <location>
        <begin position="448"/>
        <end position="470"/>
    </location>
</feature>
<dbReference type="Gene3D" id="1.20.1250.20">
    <property type="entry name" value="MFS general substrate transporter like domains"/>
    <property type="match status" value="1"/>
</dbReference>
<dbReference type="EMBL" id="CP076667">
    <property type="protein sequence ID" value="QWU90165.1"/>
    <property type="molecule type" value="Genomic_DNA"/>
</dbReference>
<feature type="transmembrane region" description="Helical" evidence="8">
    <location>
        <begin position="77"/>
        <end position="94"/>
    </location>
</feature>
<protein>
    <recommendedName>
        <fullName evidence="9">Major facilitator superfamily (MFS) profile domain-containing protein</fullName>
    </recommendedName>
</protein>
<feature type="transmembrane region" description="Helical" evidence="8">
    <location>
        <begin position="326"/>
        <end position="346"/>
    </location>
</feature>
<keyword evidence="5 8" id="KW-1133">Transmembrane helix</keyword>
<dbReference type="PANTHER" id="PTHR48022:SF31">
    <property type="entry name" value="HEXOSE TRANSPORTER"/>
    <property type="match status" value="1"/>
</dbReference>
<evidence type="ECO:0000256" key="3">
    <source>
        <dbReference type="ARBA" id="ARBA00022448"/>
    </source>
</evidence>
<evidence type="ECO:0000313" key="11">
    <source>
        <dbReference type="Proteomes" id="UP000825434"/>
    </source>
</evidence>
<dbReference type="InterPro" id="IPR005828">
    <property type="entry name" value="MFS_sugar_transport-like"/>
</dbReference>
<feature type="transmembrane region" description="Helical" evidence="8">
    <location>
        <begin position="106"/>
        <end position="124"/>
    </location>
</feature>
<evidence type="ECO:0000256" key="7">
    <source>
        <dbReference type="RuleBase" id="RU003346"/>
    </source>
</evidence>
<feature type="transmembrane region" description="Helical" evidence="8">
    <location>
        <begin position="419"/>
        <end position="442"/>
    </location>
</feature>
<accession>A0ABX8IA72</accession>
<evidence type="ECO:0000256" key="5">
    <source>
        <dbReference type="ARBA" id="ARBA00022989"/>
    </source>
</evidence>
<dbReference type="NCBIfam" id="TIGR00879">
    <property type="entry name" value="SP"/>
    <property type="match status" value="1"/>
</dbReference>
<reference evidence="10 11" key="1">
    <citation type="submission" date="2021-06" db="EMBL/GenBank/DDBJ databases">
        <title>Candida outbreak in Lebanon.</title>
        <authorList>
            <person name="Finianos M."/>
        </authorList>
    </citation>
    <scope>NUCLEOTIDE SEQUENCE [LARGE SCALE GENOMIC DNA]</scope>
    <source>
        <strain evidence="10">CA3LBN</strain>
    </source>
</reference>
<dbReference type="SUPFAM" id="SSF103473">
    <property type="entry name" value="MFS general substrate transporter"/>
    <property type="match status" value="1"/>
</dbReference>
<dbReference type="InterPro" id="IPR036259">
    <property type="entry name" value="MFS_trans_sf"/>
</dbReference>
<feature type="transmembrane region" description="Helical" evidence="8">
    <location>
        <begin position="33"/>
        <end position="51"/>
    </location>
</feature>
<dbReference type="PRINTS" id="PR00171">
    <property type="entry name" value="SUGRTRNSPORT"/>
</dbReference>
<evidence type="ECO:0000256" key="6">
    <source>
        <dbReference type="ARBA" id="ARBA00023136"/>
    </source>
</evidence>
<comment type="similarity">
    <text evidence="2 7">Belongs to the major facilitator superfamily. Sugar transporter (TC 2.A.1.1) family.</text>
</comment>